<organism evidence="1 2">
    <name type="scientific">Amphimedon queenslandica</name>
    <name type="common">Sponge</name>
    <dbReference type="NCBI Taxonomy" id="400682"/>
    <lineage>
        <taxon>Eukaryota</taxon>
        <taxon>Metazoa</taxon>
        <taxon>Porifera</taxon>
        <taxon>Demospongiae</taxon>
        <taxon>Heteroscleromorpha</taxon>
        <taxon>Haplosclerida</taxon>
        <taxon>Niphatidae</taxon>
        <taxon>Amphimedon</taxon>
    </lineage>
</organism>
<dbReference type="InterPro" id="IPR043129">
    <property type="entry name" value="ATPase_NBD"/>
</dbReference>
<dbReference type="EnsemblMetazoa" id="XM_011411146.1">
    <property type="protein sequence ID" value="XP_011409448.1"/>
    <property type="gene ID" value="LOC105316313"/>
</dbReference>
<dbReference type="GeneID" id="105316313"/>
<reference evidence="1" key="2">
    <citation type="submission" date="2024-06" db="UniProtKB">
        <authorList>
            <consortium name="EnsemblMetazoa"/>
        </authorList>
    </citation>
    <scope>IDENTIFICATION</scope>
</reference>
<keyword evidence="2" id="KW-1185">Reference proteome</keyword>
<dbReference type="Proteomes" id="UP000007879">
    <property type="component" value="Unassembled WGS sequence"/>
</dbReference>
<dbReference type="PANTHER" id="PTHR14187:SF5">
    <property type="entry name" value="HEAT SHOCK 70 KDA PROTEIN 12A"/>
    <property type="match status" value="1"/>
</dbReference>
<proteinExistence type="predicted"/>
<dbReference type="KEGG" id="aqu:105316313"/>
<dbReference type="Gene3D" id="3.90.640.10">
    <property type="entry name" value="Actin, Chain A, domain 4"/>
    <property type="match status" value="1"/>
</dbReference>
<dbReference type="AlphaFoldDB" id="A0AAN0IU62"/>
<dbReference type="SUPFAM" id="SSF53067">
    <property type="entry name" value="Actin-like ATPase domain"/>
    <property type="match status" value="2"/>
</dbReference>
<accession>A0AAN0IU62</accession>
<reference evidence="2" key="1">
    <citation type="journal article" date="2010" name="Nature">
        <title>The Amphimedon queenslandica genome and the evolution of animal complexity.</title>
        <authorList>
            <person name="Srivastava M."/>
            <person name="Simakov O."/>
            <person name="Chapman J."/>
            <person name="Fahey B."/>
            <person name="Gauthier M.E."/>
            <person name="Mitros T."/>
            <person name="Richards G.S."/>
            <person name="Conaco C."/>
            <person name="Dacre M."/>
            <person name="Hellsten U."/>
            <person name="Larroux C."/>
            <person name="Putnam N.H."/>
            <person name="Stanke M."/>
            <person name="Adamska M."/>
            <person name="Darling A."/>
            <person name="Degnan S.M."/>
            <person name="Oakley T.H."/>
            <person name="Plachetzki D.C."/>
            <person name="Zhai Y."/>
            <person name="Adamski M."/>
            <person name="Calcino A."/>
            <person name="Cummins S.F."/>
            <person name="Goodstein D.M."/>
            <person name="Harris C."/>
            <person name="Jackson D.J."/>
            <person name="Leys S.P."/>
            <person name="Shu S."/>
            <person name="Woodcroft B.J."/>
            <person name="Vervoort M."/>
            <person name="Kosik K.S."/>
            <person name="Manning G."/>
            <person name="Degnan B.M."/>
            <person name="Rokhsar D.S."/>
        </authorList>
    </citation>
    <scope>NUCLEOTIDE SEQUENCE [LARGE SCALE GENOMIC DNA]</scope>
</reference>
<evidence type="ECO:0000313" key="1">
    <source>
        <dbReference type="EnsemblMetazoa" id="XP_011409448.1"/>
    </source>
</evidence>
<name>A0AAN0IU62_AMPQE</name>
<dbReference type="RefSeq" id="XP_011409448.1">
    <property type="nucleotide sequence ID" value="XM_011411146.1"/>
</dbReference>
<evidence type="ECO:0008006" key="3">
    <source>
        <dbReference type="Google" id="ProtNLM"/>
    </source>
</evidence>
<dbReference type="PANTHER" id="PTHR14187">
    <property type="entry name" value="ALPHA KINASE/ELONGATION FACTOR 2 KINASE"/>
    <property type="match status" value="1"/>
</dbReference>
<evidence type="ECO:0000313" key="2">
    <source>
        <dbReference type="Proteomes" id="UP000007879"/>
    </source>
</evidence>
<sequence length="329" mass="36360">YLKDQLIDHHSRSVTPLKTTDFDWVITVPAIWDARGKRMMREAAYMAGLLTESGGISEFTPISSSPLQVPDEVNPEKLSLALEPEAAALYSQETVAEQIKRQPLAAAITHPTEYMVIDAGGGTIDITAHVEVDGGIVVQNVPSGNAWGGTQVNEEFSKLLQEIVGDPGFKKFIASGDSTKNQAALIKILYDEFEEQKIFFGYGKTEEMAIEIPKKTEEMAIEIPKKTEEKAIEIPKKTEEIGIEIPKIFVKYYEKALVEGVKKMNGVDYDEDINDTLYIDKSVIESKLFGPVIQGIISCTLSAIEKIDNCPSTFYLVGAFGGCKYVHEQ</sequence>
<dbReference type="Gene3D" id="3.30.420.40">
    <property type="match status" value="2"/>
</dbReference>
<protein>
    <recommendedName>
        <fullName evidence="3">Heat shock protein 70</fullName>
    </recommendedName>
</protein>